<feature type="non-terminal residue" evidence="1">
    <location>
        <position position="1"/>
    </location>
</feature>
<dbReference type="Proteomes" id="UP000789920">
    <property type="component" value="Unassembled WGS sequence"/>
</dbReference>
<gene>
    <name evidence="1" type="ORF">RPERSI_LOCUS8207</name>
</gene>
<keyword evidence="2" id="KW-1185">Reference proteome</keyword>
<sequence length="136" mass="15511">NDKIAPQSKPRCQQRRQQATNEATEVSSYRKLSQLELIFGICMKRIDELELYQLGSIDGCNETERFVTLCGAISTLGKIKNGILHREWFLSGINNKGKLDYTIKKDENIFCTIEAKMTNIEQGFCQNLVQLQCACE</sequence>
<feature type="non-terminal residue" evidence="1">
    <location>
        <position position="136"/>
    </location>
</feature>
<accession>A0ACA9NPF6</accession>
<evidence type="ECO:0000313" key="2">
    <source>
        <dbReference type="Proteomes" id="UP000789920"/>
    </source>
</evidence>
<proteinExistence type="predicted"/>
<protein>
    <submittedName>
        <fullName evidence="1">707_t:CDS:1</fullName>
    </submittedName>
</protein>
<name>A0ACA9NPF6_9GLOM</name>
<comment type="caution">
    <text evidence="1">The sequence shown here is derived from an EMBL/GenBank/DDBJ whole genome shotgun (WGS) entry which is preliminary data.</text>
</comment>
<evidence type="ECO:0000313" key="1">
    <source>
        <dbReference type="EMBL" id="CAG8659359.1"/>
    </source>
</evidence>
<dbReference type="EMBL" id="CAJVQC010014665">
    <property type="protein sequence ID" value="CAG8659359.1"/>
    <property type="molecule type" value="Genomic_DNA"/>
</dbReference>
<reference evidence="1" key="1">
    <citation type="submission" date="2021-06" db="EMBL/GenBank/DDBJ databases">
        <authorList>
            <person name="Kallberg Y."/>
            <person name="Tangrot J."/>
            <person name="Rosling A."/>
        </authorList>
    </citation>
    <scope>NUCLEOTIDE SEQUENCE</scope>
    <source>
        <strain evidence="1">MA461A</strain>
    </source>
</reference>
<organism evidence="1 2">
    <name type="scientific">Racocetra persica</name>
    <dbReference type="NCBI Taxonomy" id="160502"/>
    <lineage>
        <taxon>Eukaryota</taxon>
        <taxon>Fungi</taxon>
        <taxon>Fungi incertae sedis</taxon>
        <taxon>Mucoromycota</taxon>
        <taxon>Glomeromycotina</taxon>
        <taxon>Glomeromycetes</taxon>
        <taxon>Diversisporales</taxon>
        <taxon>Gigasporaceae</taxon>
        <taxon>Racocetra</taxon>
    </lineage>
</organism>